<dbReference type="PANTHER" id="PTHR43611">
    <property type="entry name" value="ALPHA-D-GLUCOSE 1-PHOSPHATE PHOSPHATASE"/>
    <property type="match status" value="1"/>
</dbReference>
<dbReference type="Pfam" id="PF00702">
    <property type="entry name" value="Hydrolase"/>
    <property type="match status" value="1"/>
</dbReference>
<accession>A0A223VAF8</accession>
<dbReference type="EMBL" id="CP022957">
    <property type="protein sequence ID" value="ASV31958.1"/>
    <property type="molecule type" value="Genomic_DNA"/>
</dbReference>
<dbReference type="NCBIfam" id="TIGR01509">
    <property type="entry name" value="HAD-SF-IA-v3"/>
    <property type="match status" value="1"/>
</dbReference>
<dbReference type="InterPro" id="IPR023214">
    <property type="entry name" value="HAD_sf"/>
</dbReference>
<dbReference type="InterPro" id="IPR023198">
    <property type="entry name" value="PGP-like_dom2"/>
</dbReference>
<protein>
    <submittedName>
        <fullName evidence="1">Haloacid dehalogenase</fullName>
    </submittedName>
</protein>
<sequence>MIKNIIFDFGDIFLNLDKPAVFRNMEAFGFEEMTMEMDTFAKQYETGLITSNEFIKTLNALYPKATETDLIVAWNSILLDFPEYRLEFLEQLKEKGTYRMFLLSNTNDLHIQHVAQTMGKTRFERFKTCFEGFYLSHEIKMRKPNTEIYEHVLALNTLIPEETLFIDDTKENTDSANKMGIQCWNLQVGEQDIIELTQRL</sequence>
<dbReference type="Proteomes" id="UP000215244">
    <property type="component" value="Chromosome"/>
</dbReference>
<reference evidence="1 2" key="1">
    <citation type="submission" date="2017-08" db="EMBL/GenBank/DDBJ databases">
        <title>The complete genome sequence of Maribacter sp. B1, isolated from deep-sea sediment.</title>
        <authorList>
            <person name="Wu Y.-H."/>
            <person name="Cheng H."/>
            <person name="Xu X.-W."/>
        </authorList>
    </citation>
    <scope>NUCLEOTIDE SEQUENCE [LARGE SCALE GENOMIC DNA]</scope>
    <source>
        <strain evidence="1 2">B1</strain>
    </source>
</reference>
<dbReference type="SUPFAM" id="SSF56784">
    <property type="entry name" value="HAD-like"/>
    <property type="match status" value="1"/>
</dbReference>
<dbReference type="InterPro" id="IPR036412">
    <property type="entry name" value="HAD-like_sf"/>
</dbReference>
<dbReference type="PANTHER" id="PTHR43611:SF3">
    <property type="entry name" value="FLAVIN MONONUCLEOTIDE HYDROLASE 1, CHLOROPLATIC"/>
    <property type="match status" value="1"/>
</dbReference>
<dbReference type="OrthoDB" id="9797415at2"/>
<dbReference type="AlphaFoldDB" id="A0A223VAF8"/>
<name>A0A223VAF8_9FLAO</name>
<proteinExistence type="predicted"/>
<dbReference type="InterPro" id="IPR006439">
    <property type="entry name" value="HAD-SF_hydro_IA"/>
</dbReference>
<evidence type="ECO:0000313" key="2">
    <source>
        <dbReference type="Proteomes" id="UP000215244"/>
    </source>
</evidence>
<dbReference type="KEGG" id="marb:CJ263_18015"/>
<dbReference type="SFLD" id="SFLDG01129">
    <property type="entry name" value="C1.5:_HAD__Beta-PGM__Phosphata"/>
    <property type="match status" value="1"/>
</dbReference>
<dbReference type="RefSeq" id="WP_094998543.1">
    <property type="nucleotide sequence ID" value="NZ_BMJL01000005.1"/>
</dbReference>
<evidence type="ECO:0000313" key="1">
    <source>
        <dbReference type="EMBL" id="ASV31958.1"/>
    </source>
</evidence>
<dbReference type="CDD" id="cd02603">
    <property type="entry name" value="HAD_sEH-N_like"/>
    <property type="match status" value="1"/>
</dbReference>
<dbReference type="Gene3D" id="3.40.50.1000">
    <property type="entry name" value="HAD superfamily/HAD-like"/>
    <property type="match status" value="1"/>
</dbReference>
<organism evidence="1 2">
    <name type="scientific">Maribacter cobaltidurans</name>
    <dbReference type="NCBI Taxonomy" id="1178778"/>
    <lineage>
        <taxon>Bacteria</taxon>
        <taxon>Pseudomonadati</taxon>
        <taxon>Bacteroidota</taxon>
        <taxon>Flavobacteriia</taxon>
        <taxon>Flavobacteriales</taxon>
        <taxon>Flavobacteriaceae</taxon>
        <taxon>Maribacter</taxon>
    </lineage>
</organism>
<keyword evidence="2" id="KW-1185">Reference proteome</keyword>
<dbReference type="SFLD" id="SFLDS00003">
    <property type="entry name" value="Haloacid_Dehalogenase"/>
    <property type="match status" value="1"/>
</dbReference>
<dbReference type="Gene3D" id="1.10.150.240">
    <property type="entry name" value="Putative phosphatase, domain 2"/>
    <property type="match status" value="1"/>
</dbReference>
<gene>
    <name evidence="1" type="ORF">CJ263_18015</name>
</gene>